<accession>A0ABD1YV49</accession>
<name>A0ABD1YV49_9MARC</name>
<feature type="region of interest" description="Disordered" evidence="1">
    <location>
        <begin position="22"/>
        <end position="54"/>
    </location>
</feature>
<proteinExistence type="predicted"/>
<gene>
    <name evidence="2" type="ORF">R1flu_006117</name>
</gene>
<evidence type="ECO:0000313" key="3">
    <source>
        <dbReference type="Proteomes" id="UP001605036"/>
    </source>
</evidence>
<reference evidence="2 3" key="1">
    <citation type="submission" date="2024-09" db="EMBL/GenBank/DDBJ databases">
        <title>Chromosome-scale assembly of Riccia fluitans.</title>
        <authorList>
            <person name="Paukszto L."/>
            <person name="Sawicki J."/>
            <person name="Karawczyk K."/>
            <person name="Piernik-Szablinska J."/>
            <person name="Szczecinska M."/>
            <person name="Mazdziarz M."/>
        </authorList>
    </citation>
    <scope>NUCLEOTIDE SEQUENCE [LARGE SCALE GENOMIC DNA]</scope>
    <source>
        <strain evidence="2">Rf_01</strain>
        <tissue evidence="2">Aerial parts of the thallus</tissue>
    </source>
</reference>
<protein>
    <submittedName>
        <fullName evidence="2">Uncharacterized protein</fullName>
    </submittedName>
</protein>
<comment type="caution">
    <text evidence="2">The sequence shown here is derived from an EMBL/GenBank/DDBJ whole genome shotgun (WGS) entry which is preliminary data.</text>
</comment>
<dbReference type="AlphaFoldDB" id="A0ABD1YV49"/>
<dbReference type="Proteomes" id="UP001605036">
    <property type="component" value="Unassembled WGS sequence"/>
</dbReference>
<sequence length="99" mass="10881">MGAAAGASKRLYIKLERELDKIQRQPETESEPDFESTREGAPRLSRTSSASETPHLCRRGSLKCIVGENERPVLSCQLNLRVAIGYCSGRSTIVSGLFL</sequence>
<organism evidence="2 3">
    <name type="scientific">Riccia fluitans</name>
    <dbReference type="NCBI Taxonomy" id="41844"/>
    <lineage>
        <taxon>Eukaryota</taxon>
        <taxon>Viridiplantae</taxon>
        <taxon>Streptophyta</taxon>
        <taxon>Embryophyta</taxon>
        <taxon>Marchantiophyta</taxon>
        <taxon>Marchantiopsida</taxon>
        <taxon>Marchantiidae</taxon>
        <taxon>Marchantiales</taxon>
        <taxon>Ricciaceae</taxon>
        <taxon>Riccia</taxon>
    </lineage>
</organism>
<evidence type="ECO:0000256" key="1">
    <source>
        <dbReference type="SAM" id="MobiDB-lite"/>
    </source>
</evidence>
<evidence type="ECO:0000313" key="2">
    <source>
        <dbReference type="EMBL" id="KAL2634638.1"/>
    </source>
</evidence>
<dbReference type="EMBL" id="JBHFFA010000003">
    <property type="protein sequence ID" value="KAL2634638.1"/>
    <property type="molecule type" value="Genomic_DNA"/>
</dbReference>
<keyword evidence="3" id="KW-1185">Reference proteome</keyword>